<sequence>MPSSYSIAALSSQSPLHSSEDLSKSTKPAPKFLGRMSTRSLSFSSTSSSWSSSSLSDPESETEPDADQRRSALLRRNKILPPPTLSPILMPTVSIPDASPIPIRPKSPSALSVGSLIDDNSSSCSFSDGEEDVFTNSWPKLDKASIQDLCYRTSPSDSHSQSLSELPPPSSLLSLQHHRDEMTPNRKYLTLSASIWGPGWHQVEPLPPSFVKTLQQSELEAQAQAQALAQEKEKATQAAMSPKAKARKAKQQAKVAAAAAAAATGTDESSVSTPTTIDKNSFSMETKPPGSIMNTLCSARLPRSLQFVD</sequence>
<feature type="compositionally biased region" description="Low complexity" evidence="1">
    <location>
        <begin position="1"/>
        <end position="14"/>
    </location>
</feature>
<dbReference type="OrthoDB" id="2447240at2759"/>
<accession>A0A9P6U3Q2</accession>
<evidence type="ECO:0000256" key="1">
    <source>
        <dbReference type="SAM" id="MobiDB-lite"/>
    </source>
</evidence>
<evidence type="ECO:0000313" key="3">
    <source>
        <dbReference type="Proteomes" id="UP000726737"/>
    </source>
</evidence>
<feature type="compositionally biased region" description="Low complexity" evidence="1">
    <location>
        <begin position="252"/>
        <end position="263"/>
    </location>
</feature>
<organism evidence="2 3">
    <name type="scientific">Mortierella polycephala</name>
    <dbReference type="NCBI Taxonomy" id="41804"/>
    <lineage>
        <taxon>Eukaryota</taxon>
        <taxon>Fungi</taxon>
        <taxon>Fungi incertae sedis</taxon>
        <taxon>Mucoromycota</taxon>
        <taxon>Mortierellomycotina</taxon>
        <taxon>Mortierellomycetes</taxon>
        <taxon>Mortierellales</taxon>
        <taxon>Mortierellaceae</taxon>
        <taxon>Mortierella</taxon>
    </lineage>
</organism>
<name>A0A9P6U3Q2_9FUNG</name>
<feature type="compositionally biased region" description="Low complexity" evidence="1">
    <location>
        <begin position="158"/>
        <end position="173"/>
    </location>
</feature>
<proteinExistence type="predicted"/>
<feature type="compositionally biased region" description="Polar residues" evidence="1">
    <location>
        <begin position="266"/>
        <end position="284"/>
    </location>
</feature>
<reference evidence="2" key="1">
    <citation type="journal article" date="2020" name="Fungal Divers.">
        <title>Resolving the Mortierellaceae phylogeny through synthesis of multi-gene phylogenetics and phylogenomics.</title>
        <authorList>
            <person name="Vandepol N."/>
            <person name="Liber J."/>
            <person name="Desiro A."/>
            <person name="Na H."/>
            <person name="Kennedy M."/>
            <person name="Barry K."/>
            <person name="Grigoriev I.V."/>
            <person name="Miller A.N."/>
            <person name="O'Donnell K."/>
            <person name="Stajich J.E."/>
            <person name="Bonito G."/>
        </authorList>
    </citation>
    <scope>NUCLEOTIDE SEQUENCE</scope>
    <source>
        <strain evidence="2">KOD948</strain>
    </source>
</reference>
<dbReference type="EMBL" id="JAAAJA010000242">
    <property type="protein sequence ID" value="KAG0257883.1"/>
    <property type="molecule type" value="Genomic_DNA"/>
</dbReference>
<keyword evidence="3" id="KW-1185">Reference proteome</keyword>
<feature type="region of interest" description="Disordered" evidence="1">
    <location>
        <begin position="1"/>
        <end position="91"/>
    </location>
</feature>
<feature type="region of interest" description="Disordered" evidence="1">
    <location>
        <begin position="151"/>
        <end position="173"/>
    </location>
</feature>
<evidence type="ECO:0000313" key="2">
    <source>
        <dbReference type="EMBL" id="KAG0257883.1"/>
    </source>
</evidence>
<protein>
    <submittedName>
        <fullName evidence="2">Uncharacterized protein</fullName>
    </submittedName>
</protein>
<dbReference type="Proteomes" id="UP000726737">
    <property type="component" value="Unassembled WGS sequence"/>
</dbReference>
<feature type="region of interest" description="Disordered" evidence="1">
    <location>
        <begin position="228"/>
        <end position="288"/>
    </location>
</feature>
<gene>
    <name evidence="2" type="ORF">BG011_003697</name>
</gene>
<dbReference type="AlphaFoldDB" id="A0A9P6U3Q2"/>
<comment type="caution">
    <text evidence="2">The sequence shown here is derived from an EMBL/GenBank/DDBJ whole genome shotgun (WGS) entry which is preliminary data.</text>
</comment>
<feature type="compositionally biased region" description="Low complexity" evidence="1">
    <location>
        <begin position="37"/>
        <end position="56"/>
    </location>
</feature>